<dbReference type="SMART" id="SM00363">
    <property type="entry name" value="S4"/>
    <property type="match status" value="1"/>
</dbReference>
<protein>
    <submittedName>
        <fullName evidence="6">Heat shock protein Hsp15</fullName>
    </submittedName>
</protein>
<dbReference type="Pfam" id="PF01479">
    <property type="entry name" value="S4"/>
    <property type="match status" value="1"/>
</dbReference>
<evidence type="ECO:0000313" key="7">
    <source>
        <dbReference type="Proteomes" id="UP000236725"/>
    </source>
</evidence>
<evidence type="ECO:0000259" key="5">
    <source>
        <dbReference type="SMART" id="SM00363"/>
    </source>
</evidence>
<keyword evidence="7" id="KW-1185">Reference proteome</keyword>
<name>A0A8G2F3X7_9BACT</name>
<dbReference type="GO" id="GO:0034605">
    <property type="term" value="P:cellular response to heat"/>
    <property type="evidence" value="ECO:0007669"/>
    <property type="project" value="InterPro"/>
</dbReference>
<feature type="domain" description="RNA-binding S4" evidence="5">
    <location>
        <begin position="4"/>
        <end position="61"/>
    </location>
</feature>
<proteinExistence type="inferred from homology"/>
<evidence type="ECO:0000313" key="6">
    <source>
        <dbReference type="EMBL" id="SEF47422.1"/>
    </source>
</evidence>
<evidence type="ECO:0000256" key="1">
    <source>
        <dbReference type="ARBA" id="ARBA00008396"/>
    </source>
</evidence>
<dbReference type="GO" id="GO:0003727">
    <property type="term" value="F:single-stranded RNA binding"/>
    <property type="evidence" value="ECO:0007669"/>
    <property type="project" value="InterPro"/>
</dbReference>
<dbReference type="Proteomes" id="UP000236725">
    <property type="component" value="Unassembled WGS sequence"/>
</dbReference>
<comment type="similarity">
    <text evidence="1">Belongs to the HSP15 family.</text>
</comment>
<dbReference type="Gene3D" id="3.10.290.10">
    <property type="entry name" value="RNA-binding S4 domain"/>
    <property type="match status" value="1"/>
</dbReference>
<dbReference type="RefSeq" id="WP_099465018.1">
    <property type="nucleotide sequence ID" value="NZ_FNVS01000001.1"/>
</dbReference>
<dbReference type="EMBL" id="FNVS01000001">
    <property type="protein sequence ID" value="SEF47422.1"/>
    <property type="molecule type" value="Genomic_DNA"/>
</dbReference>
<reference evidence="6 7" key="1">
    <citation type="submission" date="2016-10" db="EMBL/GenBank/DDBJ databases">
        <authorList>
            <person name="Varghese N."/>
            <person name="Submissions S."/>
        </authorList>
    </citation>
    <scope>NUCLEOTIDE SEQUENCE [LARGE SCALE GENOMIC DNA]</scope>
    <source>
        <strain evidence="6 7">DSM 29073</strain>
    </source>
</reference>
<dbReference type="GO" id="GO:0043023">
    <property type="term" value="F:ribosomal large subunit binding"/>
    <property type="evidence" value="ECO:0007669"/>
    <property type="project" value="InterPro"/>
</dbReference>
<accession>A0A8G2F3X7</accession>
<keyword evidence="2 4" id="KW-0694">RNA-binding</keyword>
<gene>
    <name evidence="6" type="ORF">SAMN05444001_101336</name>
</gene>
<evidence type="ECO:0000256" key="3">
    <source>
        <dbReference type="ARBA" id="ARBA00023125"/>
    </source>
</evidence>
<dbReference type="CDD" id="cd00165">
    <property type="entry name" value="S4"/>
    <property type="match status" value="1"/>
</dbReference>
<dbReference type="PIRSF" id="PIRSF016821">
    <property type="entry name" value="HSP15"/>
    <property type="match status" value="1"/>
</dbReference>
<keyword evidence="3" id="KW-0238">DNA-binding</keyword>
<dbReference type="SUPFAM" id="SSF55174">
    <property type="entry name" value="Alpha-L RNA-binding motif"/>
    <property type="match status" value="1"/>
</dbReference>
<sequence>MNEVRIDKWMWATRIFKTRTIAAEACKKNRVMVGGVNVKPSRMIKVGDIIQVRKPPITFSFKVLALAQNRMGAKLVPGFMENVTTPDQYEILEMNRISGFVNRAKGLGRPTKKDRRELEQFTEPDFLDDGFDFEFDFNSEDEDK</sequence>
<organism evidence="6 7">
    <name type="scientific">Parabacteroides chinchillae</name>
    <dbReference type="NCBI Taxonomy" id="871327"/>
    <lineage>
        <taxon>Bacteria</taxon>
        <taxon>Pseudomonadati</taxon>
        <taxon>Bacteroidota</taxon>
        <taxon>Bacteroidia</taxon>
        <taxon>Bacteroidales</taxon>
        <taxon>Tannerellaceae</taxon>
        <taxon>Parabacteroides</taxon>
    </lineage>
</organism>
<dbReference type="PROSITE" id="PS50889">
    <property type="entry name" value="S4"/>
    <property type="match status" value="1"/>
</dbReference>
<dbReference type="InterPro" id="IPR025708">
    <property type="entry name" value="HSP15"/>
</dbReference>
<evidence type="ECO:0000256" key="2">
    <source>
        <dbReference type="ARBA" id="ARBA00022884"/>
    </source>
</evidence>
<dbReference type="GO" id="GO:0003677">
    <property type="term" value="F:DNA binding"/>
    <property type="evidence" value="ECO:0007669"/>
    <property type="project" value="UniProtKB-KW"/>
</dbReference>
<dbReference type="InterPro" id="IPR036986">
    <property type="entry name" value="S4_RNA-bd_sf"/>
</dbReference>
<keyword evidence="6" id="KW-0346">Stress response</keyword>
<dbReference type="InterPro" id="IPR002942">
    <property type="entry name" value="S4_RNA-bd"/>
</dbReference>
<dbReference type="AlphaFoldDB" id="A0A8G2F3X7"/>
<evidence type="ECO:0000256" key="4">
    <source>
        <dbReference type="PROSITE-ProRule" id="PRU00182"/>
    </source>
</evidence>
<comment type="caution">
    <text evidence="6">The sequence shown here is derived from an EMBL/GenBank/DDBJ whole genome shotgun (WGS) entry which is preliminary data.</text>
</comment>